<organism evidence="12 13">
    <name type="scientific">Elaeis guineensis var. tenera</name>
    <name type="common">Oil palm</name>
    <dbReference type="NCBI Taxonomy" id="51953"/>
    <lineage>
        <taxon>Eukaryota</taxon>
        <taxon>Viridiplantae</taxon>
        <taxon>Streptophyta</taxon>
        <taxon>Embryophyta</taxon>
        <taxon>Tracheophyta</taxon>
        <taxon>Spermatophyta</taxon>
        <taxon>Magnoliopsida</taxon>
        <taxon>Liliopsida</taxon>
        <taxon>Arecaceae</taxon>
        <taxon>Arecoideae</taxon>
        <taxon>Cocoseae</taxon>
        <taxon>Elaeidinae</taxon>
        <taxon>Elaeis</taxon>
    </lineage>
</organism>
<accession>A0A8N4F329</accession>
<evidence type="ECO:0000313" key="12">
    <source>
        <dbReference type="Proteomes" id="UP000504607"/>
    </source>
</evidence>
<evidence type="ECO:0000256" key="2">
    <source>
        <dbReference type="ARBA" id="ARBA00005816"/>
    </source>
</evidence>
<dbReference type="GO" id="GO:0000785">
    <property type="term" value="C:chromatin"/>
    <property type="evidence" value="ECO:0007669"/>
    <property type="project" value="TreeGrafter"/>
</dbReference>
<dbReference type="Pfam" id="PF13880">
    <property type="entry name" value="Acetyltransf_13"/>
    <property type="match status" value="1"/>
</dbReference>
<keyword evidence="5" id="KW-0863">Zinc-finger</keyword>
<feature type="domain" description="N-acetyltransferase ESCO zinc-finger" evidence="10">
    <location>
        <begin position="40"/>
        <end position="78"/>
    </location>
</feature>
<keyword evidence="6" id="KW-0862">Zinc</keyword>
<evidence type="ECO:0000256" key="4">
    <source>
        <dbReference type="ARBA" id="ARBA00022723"/>
    </source>
</evidence>
<proteinExistence type="inferred from homology"/>
<name>A0A8N4F329_ELAGV</name>
<evidence type="ECO:0000256" key="9">
    <source>
        <dbReference type="ARBA" id="ARBA00023315"/>
    </source>
</evidence>
<dbReference type="PANTHER" id="PTHR45884">
    <property type="entry name" value="N-ACETYLTRANSFERASE ECO"/>
    <property type="match status" value="1"/>
</dbReference>
<protein>
    <submittedName>
        <fullName evidence="13">Protein CHROMOSOME TRANSMISSION FIDELITY 7-like</fullName>
    </submittedName>
</protein>
<gene>
    <name evidence="13" type="primary">LOC105041799</name>
</gene>
<keyword evidence="12" id="KW-1185">Reference proteome</keyword>
<dbReference type="GO" id="GO:0005634">
    <property type="term" value="C:nucleus"/>
    <property type="evidence" value="ECO:0007669"/>
    <property type="project" value="UniProtKB-SubCell"/>
</dbReference>
<feature type="domain" description="N-acetyltransferase ESCO acetyl-transferase" evidence="11">
    <location>
        <begin position="216"/>
        <end position="282"/>
    </location>
</feature>
<dbReference type="PANTHER" id="PTHR45884:SF2">
    <property type="entry name" value="N-ACETYLTRANSFERASE ECO"/>
    <property type="match status" value="1"/>
</dbReference>
<evidence type="ECO:0000259" key="10">
    <source>
        <dbReference type="Pfam" id="PF13878"/>
    </source>
</evidence>
<evidence type="ECO:0000256" key="8">
    <source>
        <dbReference type="ARBA" id="ARBA00023306"/>
    </source>
</evidence>
<dbReference type="AlphaFoldDB" id="A0A8N4F329"/>
<evidence type="ECO:0000256" key="7">
    <source>
        <dbReference type="ARBA" id="ARBA00023242"/>
    </source>
</evidence>
<evidence type="ECO:0000313" key="13">
    <source>
        <dbReference type="RefSeq" id="XP_029119600.1"/>
    </source>
</evidence>
<evidence type="ECO:0000259" key="11">
    <source>
        <dbReference type="Pfam" id="PF13880"/>
    </source>
</evidence>
<dbReference type="GO" id="GO:0008270">
    <property type="term" value="F:zinc ion binding"/>
    <property type="evidence" value="ECO:0007669"/>
    <property type="project" value="UniProtKB-KW"/>
</dbReference>
<reference evidence="13" key="1">
    <citation type="submission" date="2025-08" db="UniProtKB">
        <authorList>
            <consortium name="RefSeq"/>
        </authorList>
    </citation>
    <scope>IDENTIFICATION</scope>
</reference>
<keyword evidence="4" id="KW-0479">Metal-binding</keyword>
<keyword evidence="8" id="KW-0131">Cell cycle</keyword>
<dbReference type="InterPro" id="IPR028009">
    <property type="entry name" value="ESCO_Acetyltransf_dom"/>
</dbReference>
<evidence type="ECO:0000256" key="5">
    <source>
        <dbReference type="ARBA" id="ARBA00022771"/>
    </source>
</evidence>
<keyword evidence="9" id="KW-0012">Acyltransferase</keyword>
<keyword evidence="3" id="KW-0808">Transferase</keyword>
<evidence type="ECO:0000256" key="1">
    <source>
        <dbReference type="ARBA" id="ARBA00004123"/>
    </source>
</evidence>
<dbReference type="InterPro" id="IPR028005">
    <property type="entry name" value="AcTrfase_ESCO_Znf_dom"/>
</dbReference>
<dbReference type="RefSeq" id="XP_029119600.1">
    <property type="nucleotide sequence ID" value="XM_029263767.1"/>
</dbReference>
<keyword evidence="7" id="KW-0539">Nucleus</keyword>
<dbReference type="OrthoDB" id="428854at2759"/>
<dbReference type="Pfam" id="PF13878">
    <property type="entry name" value="zf-C2H2_3"/>
    <property type="match status" value="1"/>
</dbReference>
<dbReference type="Proteomes" id="UP000504607">
    <property type="component" value="Chromosome 3"/>
</dbReference>
<feature type="non-terminal residue" evidence="13">
    <location>
        <position position="1"/>
    </location>
</feature>
<comment type="similarity">
    <text evidence="2">Belongs to the acetyltransferase family. ECO subfamily.</text>
</comment>
<comment type="subcellular location">
    <subcellularLocation>
        <location evidence="1">Nucleus</location>
    </subcellularLocation>
</comment>
<dbReference type="GO" id="GO:0061733">
    <property type="term" value="F:protein-lysine-acetyltransferase activity"/>
    <property type="evidence" value="ECO:0007669"/>
    <property type="project" value="TreeGrafter"/>
</dbReference>
<sequence>DIDGRQLDSSEIEKNDRIAVSSSRSDPVAKLVNKKRSYAQYHLELGQSNFLLHTCSVCGLRYARGDEGDEKVDKTFHKSYHEGIQFKGWCSERVVSKPSSNGDRILLVLDCDPPAQKGKVQEIIKRMEKELGFSNDQHLHNLCKVIWPTKKTKGCQVALVILVNFCLHDDFLLSGVDQFGGFNFTREVIKSRSTNSTKVDQWDGGAILCEEEAILALCGFRAVWVVPSHGRKGIASQLLDVARKSFCNNKMLDHSQCAFSPPTSAGEALASRFSSSNSCLVYMAEDV</sequence>
<dbReference type="GO" id="GO:0007064">
    <property type="term" value="P:mitotic sister chromatid cohesion"/>
    <property type="evidence" value="ECO:0007669"/>
    <property type="project" value="TreeGrafter"/>
</dbReference>
<evidence type="ECO:0000256" key="3">
    <source>
        <dbReference type="ARBA" id="ARBA00022679"/>
    </source>
</evidence>
<evidence type="ECO:0000256" key="6">
    <source>
        <dbReference type="ARBA" id="ARBA00022833"/>
    </source>
</evidence>